<accession>A0A7Y2H162</accession>
<organism evidence="4 5">
    <name type="scientific">Eiseniibacteriota bacterium</name>
    <dbReference type="NCBI Taxonomy" id="2212470"/>
    <lineage>
        <taxon>Bacteria</taxon>
        <taxon>Candidatus Eiseniibacteriota</taxon>
    </lineage>
</organism>
<gene>
    <name evidence="4" type="ORF">HKN21_02680</name>
</gene>
<dbReference type="AlphaFoldDB" id="A0A7Y2H162"/>
<feature type="domain" description="Glycogen debranching enzyme C-terminal" evidence="2">
    <location>
        <begin position="210"/>
        <end position="569"/>
    </location>
</feature>
<dbReference type="Proteomes" id="UP000547674">
    <property type="component" value="Unassembled WGS sequence"/>
</dbReference>
<dbReference type="GO" id="GO:0004135">
    <property type="term" value="F:amylo-alpha-1,6-glucosidase activity"/>
    <property type="evidence" value="ECO:0007669"/>
    <property type="project" value="InterPro"/>
</dbReference>
<dbReference type="InterPro" id="IPR024742">
    <property type="entry name" value="Glycogen_debranch_N"/>
</dbReference>
<dbReference type="InterPro" id="IPR010401">
    <property type="entry name" value="AGL/Gdb1"/>
</dbReference>
<dbReference type="SUPFAM" id="SSF48208">
    <property type="entry name" value="Six-hairpin glycosidases"/>
    <property type="match status" value="1"/>
</dbReference>
<protein>
    <submittedName>
        <fullName evidence="4">Glycogen debranching protein</fullName>
    </submittedName>
</protein>
<feature type="region of interest" description="Disordered" evidence="1">
    <location>
        <begin position="1"/>
        <end position="25"/>
    </location>
</feature>
<dbReference type="PANTHER" id="PTHR10569:SF2">
    <property type="entry name" value="GLYCOGEN DEBRANCHING ENZYME"/>
    <property type="match status" value="1"/>
</dbReference>
<proteinExistence type="predicted"/>
<evidence type="ECO:0000259" key="2">
    <source>
        <dbReference type="Pfam" id="PF06202"/>
    </source>
</evidence>
<dbReference type="EMBL" id="JABDJR010000096">
    <property type="protein sequence ID" value="NNF05645.1"/>
    <property type="molecule type" value="Genomic_DNA"/>
</dbReference>
<dbReference type="InterPro" id="IPR012341">
    <property type="entry name" value="6hp_glycosidase-like_sf"/>
</dbReference>
<dbReference type="InterPro" id="IPR008928">
    <property type="entry name" value="6-hairpin_glycosidase_sf"/>
</dbReference>
<evidence type="ECO:0000313" key="5">
    <source>
        <dbReference type="Proteomes" id="UP000547674"/>
    </source>
</evidence>
<comment type="caution">
    <text evidence="4">The sequence shown here is derived from an EMBL/GenBank/DDBJ whole genome shotgun (WGS) entry which is preliminary data.</text>
</comment>
<name>A0A7Y2H162_UNCEI</name>
<dbReference type="Gene3D" id="1.50.10.10">
    <property type="match status" value="1"/>
</dbReference>
<dbReference type="Pfam" id="PF12439">
    <property type="entry name" value="GDE_N"/>
    <property type="match status" value="1"/>
</dbReference>
<evidence type="ECO:0000256" key="1">
    <source>
        <dbReference type="SAM" id="MobiDB-lite"/>
    </source>
</evidence>
<feature type="domain" description="Glycogen debranching enzyme bacterial and archaeal type N-terminal" evidence="3">
    <location>
        <begin position="17"/>
        <end position="165"/>
    </location>
</feature>
<dbReference type="GO" id="GO:0005980">
    <property type="term" value="P:glycogen catabolic process"/>
    <property type="evidence" value="ECO:0007669"/>
    <property type="project" value="InterPro"/>
</dbReference>
<sequence>MSVHPDNQDDPDNRGNPGNLDDQGLKQIASFSPRPFPVWNLEVAEGALERELFLLHGQGDLIVRYQWQGTSSVTLELRPLLAFRYYHDTGALSEAELTVREVRPGMQEFSARDMQFCLEAPGFEHDPKKYPPHRYDTETYRGLDDEETLFSPGFFRMELIPKEDVFLRASLEPRAKSDFAALRKQELRRRDSLKVSVLSRFPGLEPLAQAADQFLVQRSGKNTVIAGYPWFTDWGRDTMIALPGLTLARGRSDLAVELIQTFAAHLKEGLIPNRFPDEGETPEYNTVDATLWFAVAIYQTWLETEDPGFLDEMLPHLEAVYEHHRRGTLHRIHVDKDGLLFAGEPGVQLTWMDAKVDDWVVTPRIGKPVEIQALWFNFLQIMNALSNAQGKPDPKWLEHAHRVQESFNRFWSEADGYFADLIDENNDLDRSLRPNQLFALSLPFPLSNKGQAQSVLSAVRDHLLTPRGLRSLSPNHKDFEPVYGGDRRTRDAAYHQGTVWGWLTGPYMGALLRFGGEEGSREVEALLRDWAEHLREGCLGQGSEVFDATEPFAPRGCSAQAWTVAELIRIAREMASRT</sequence>
<dbReference type="Pfam" id="PF06202">
    <property type="entry name" value="GDE_C"/>
    <property type="match status" value="1"/>
</dbReference>
<evidence type="ECO:0000259" key="3">
    <source>
        <dbReference type="Pfam" id="PF12439"/>
    </source>
</evidence>
<dbReference type="GO" id="GO:0004134">
    <property type="term" value="F:4-alpha-glucanotransferase activity"/>
    <property type="evidence" value="ECO:0007669"/>
    <property type="project" value="InterPro"/>
</dbReference>
<evidence type="ECO:0000313" key="4">
    <source>
        <dbReference type="EMBL" id="NNF05645.1"/>
    </source>
</evidence>
<dbReference type="InterPro" id="IPR032790">
    <property type="entry name" value="GDE_C"/>
</dbReference>
<reference evidence="4 5" key="1">
    <citation type="submission" date="2020-03" db="EMBL/GenBank/DDBJ databases">
        <title>Metabolic flexibility allows generalist bacteria to become dominant in a frequently disturbed ecosystem.</title>
        <authorList>
            <person name="Chen Y.-J."/>
            <person name="Leung P.M."/>
            <person name="Bay S.K."/>
            <person name="Hugenholtz P."/>
            <person name="Kessler A.J."/>
            <person name="Shelley G."/>
            <person name="Waite D.W."/>
            <person name="Cook P.L."/>
            <person name="Greening C."/>
        </authorList>
    </citation>
    <scope>NUCLEOTIDE SEQUENCE [LARGE SCALE GENOMIC DNA]</scope>
    <source>
        <strain evidence="4">SS_bin_28</strain>
    </source>
</reference>
<dbReference type="PANTHER" id="PTHR10569">
    <property type="entry name" value="GLYCOGEN DEBRANCHING ENZYME"/>
    <property type="match status" value="1"/>
</dbReference>